<name>A0A2V3J2P9_9FLOR</name>
<dbReference type="AlphaFoldDB" id="A0A2V3J2P9"/>
<dbReference type="GO" id="GO:0000049">
    <property type="term" value="F:tRNA binding"/>
    <property type="evidence" value="ECO:0007669"/>
    <property type="project" value="UniProtKB-UniRule"/>
</dbReference>
<evidence type="ECO:0000259" key="11">
    <source>
        <dbReference type="Pfam" id="PF08389"/>
    </source>
</evidence>
<dbReference type="Pfam" id="PF08389">
    <property type="entry name" value="Xpo1"/>
    <property type="match status" value="1"/>
</dbReference>
<protein>
    <recommendedName>
        <fullName evidence="2 10">Exportin-T</fullName>
    </recommendedName>
    <alternativeName>
        <fullName evidence="8 10">Exportin(tRNA)</fullName>
    </alternativeName>
    <alternativeName>
        <fullName evidence="9 10">tRNA exportin</fullName>
    </alternativeName>
</protein>
<comment type="function">
    <text evidence="10">tRNA nucleus export receptor which facilitates tRNA translocation across the nuclear pore complex.</text>
</comment>
<evidence type="ECO:0000313" key="13">
    <source>
        <dbReference type="EMBL" id="PXF48721.1"/>
    </source>
</evidence>
<dbReference type="GO" id="GO:0005737">
    <property type="term" value="C:cytoplasm"/>
    <property type="evidence" value="ECO:0007669"/>
    <property type="project" value="UniProtKB-SubCell"/>
</dbReference>
<feature type="domain" description="Exportin-1/Importin-beta-like" evidence="11">
    <location>
        <begin position="112"/>
        <end position="253"/>
    </location>
</feature>
<evidence type="ECO:0000256" key="1">
    <source>
        <dbReference type="ARBA" id="ARBA00004496"/>
    </source>
</evidence>
<comment type="caution">
    <text evidence="13">The sequence shown here is derived from an EMBL/GenBank/DDBJ whole genome shotgun (WGS) entry which is preliminary data.</text>
</comment>
<evidence type="ECO:0000256" key="3">
    <source>
        <dbReference type="ARBA" id="ARBA00022448"/>
    </source>
</evidence>
<dbReference type="InterPro" id="IPR016024">
    <property type="entry name" value="ARM-type_fold"/>
</dbReference>
<dbReference type="InterPro" id="IPR040017">
    <property type="entry name" value="XPOT"/>
</dbReference>
<dbReference type="EMBL" id="NBIV01000012">
    <property type="protein sequence ID" value="PXF48721.1"/>
    <property type="molecule type" value="Genomic_DNA"/>
</dbReference>
<dbReference type="SUPFAM" id="SSF48371">
    <property type="entry name" value="ARM repeat"/>
    <property type="match status" value="1"/>
</dbReference>
<proteinExistence type="inferred from homology"/>
<dbReference type="InterPro" id="IPR011989">
    <property type="entry name" value="ARM-like"/>
</dbReference>
<dbReference type="GO" id="GO:0005643">
    <property type="term" value="C:nuclear pore"/>
    <property type="evidence" value="ECO:0007669"/>
    <property type="project" value="TreeGrafter"/>
</dbReference>
<dbReference type="Proteomes" id="UP000247409">
    <property type="component" value="Unassembled WGS sequence"/>
</dbReference>
<evidence type="ECO:0000256" key="7">
    <source>
        <dbReference type="ARBA" id="ARBA00023242"/>
    </source>
</evidence>
<dbReference type="GO" id="GO:0016363">
    <property type="term" value="C:nuclear matrix"/>
    <property type="evidence" value="ECO:0007669"/>
    <property type="project" value="TreeGrafter"/>
</dbReference>
<evidence type="ECO:0000256" key="8">
    <source>
        <dbReference type="ARBA" id="ARBA00029784"/>
    </source>
</evidence>
<reference evidence="13 14" key="1">
    <citation type="journal article" date="2018" name="Mol. Biol. Evol.">
        <title>Analysis of the draft genome of the red seaweed Gracilariopsis chorda provides insights into genome size evolution in Rhodophyta.</title>
        <authorList>
            <person name="Lee J."/>
            <person name="Yang E.C."/>
            <person name="Graf L."/>
            <person name="Yang J.H."/>
            <person name="Qiu H."/>
            <person name="Zel Zion U."/>
            <person name="Chan C.X."/>
            <person name="Stephens T.G."/>
            <person name="Weber A.P.M."/>
            <person name="Boo G.H."/>
            <person name="Boo S.M."/>
            <person name="Kim K.M."/>
            <person name="Shin Y."/>
            <person name="Jung M."/>
            <person name="Lee S.J."/>
            <person name="Yim H.S."/>
            <person name="Lee J.H."/>
            <person name="Bhattacharya D."/>
            <person name="Yoon H.S."/>
        </authorList>
    </citation>
    <scope>NUCLEOTIDE SEQUENCE [LARGE SCALE GENOMIC DNA]</scope>
    <source>
        <strain evidence="13 14">SKKU-2015</strain>
        <tissue evidence="13">Whole body</tissue>
    </source>
</reference>
<feature type="domain" description="Exportin-T C-terminal" evidence="12">
    <location>
        <begin position="355"/>
        <end position="682"/>
    </location>
</feature>
<dbReference type="InterPro" id="IPR013598">
    <property type="entry name" value="Exportin-1/Importin-b-like"/>
</dbReference>
<dbReference type="Pfam" id="PF19282">
    <property type="entry name" value="Exportin-T"/>
    <property type="match status" value="2"/>
</dbReference>
<accession>A0A2V3J2P9</accession>
<organism evidence="13 14">
    <name type="scientific">Gracilariopsis chorda</name>
    <dbReference type="NCBI Taxonomy" id="448386"/>
    <lineage>
        <taxon>Eukaryota</taxon>
        <taxon>Rhodophyta</taxon>
        <taxon>Florideophyceae</taxon>
        <taxon>Rhodymeniophycidae</taxon>
        <taxon>Gracilariales</taxon>
        <taxon>Gracilariaceae</taxon>
        <taxon>Gracilariopsis</taxon>
    </lineage>
</organism>
<comment type="similarity">
    <text evidence="10">Belongs to the exportin family.</text>
</comment>
<feature type="domain" description="Exportin-T C-terminal" evidence="12">
    <location>
        <begin position="770"/>
        <end position="1036"/>
    </location>
</feature>
<keyword evidence="5 10" id="KW-0820">tRNA-binding</keyword>
<evidence type="ECO:0000256" key="9">
    <source>
        <dbReference type="ARBA" id="ARBA00032199"/>
    </source>
</evidence>
<dbReference type="GO" id="GO:0031267">
    <property type="term" value="F:small GTPase binding"/>
    <property type="evidence" value="ECO:0007669"/>
    <property type="project" value="InterPro"/>
</dbReference>
<evidence type="ECO:0000256" key="10">
    <source>
        <dbReference type="RuleBase" id="RU366037"/>
    </source>
</evidence>
<dbReference type="Gene3D" id="1.25.10.10">
    <property type="entry name" value="Leucine-rich Repeat Variant"/>
    <property type="match status" value="1"/>
</dbReference>
<evidence type="ECO:0000256" key="6">
    <source>
        <dbReference type="ARBA" id="ARBA00022884"/>
    </source>
</evidence>
<evidence type="ECO:0000259" key="12">
    <source>
        <dbReference type="Pfam" id="PF19282"/>
    </source>
</evidence>
<dbReference type="STRING" id="448386.A0A2V3J2P9"/>
<keyword evidence="7 10" id="KW-0539">Nucleus</keyword>
<evidence type="ECO:0000256" key="4">
    <source>
        <dbReference type="ARBA" id="ARBA00022490"/>
    </source>
</evidence>
<evidence type="ECO:0000256" key="2">
    <source>
        <dbReference type="ARBA" id="ARBA00018928"/>
    </source>
</evidence>
<dbReference type="PANTHER" id="PTHR15952">
    <property type="entry name" value="EXPORTIN-T/LOS1"/>
    <property type="match status" value="1"/>
</dbReference>
<evidence type="ECO:0000256" key="5">
    <source>
        <dbReference type="ARBA" id="ARBA00022555"/>
    </source>
</evidence>
<dbReference type="InterPro" id="IPR045546">
    <property type="entry name" value="Exportin-T_C"/>
</dbReference>
<dbReference type="PANTHER" id="PTHR15952:SF11">
    <property type="entry name" value="EXPORTIN-T"/>
    <property type="match status" value="1"/>
</dbReference>
<evidence type="ECO:0000313" key="14">
    <source>
        <dbReference type="Proteomes" id="UP000247409"/>
    </source>
</evidence>
<keyword evidence="14" id="KW-1185">Reference proteome</keyword>
<dbReference type="OrthoDB" id="26399at2759"/>
<gene>
    <name evidence="13" type="ORF">BWQ96_01573</name>
</gene>
<keyword evidence="6 10" id="KW-0694">RNA-binding</keyword>
<dbReference type="GO" id="GO:0071528">
    <property type="term" value="P:tRNA re-export from nucleus"/>
    <property type="evidence" value="ECO:0007669"/>
    <property type="project" value="UniProtKB-UniRule"/>
</dbReference>
<comment type="subcellular location">
    <subcellularLocation>
        <location evidence="1 10">Cytoplasm</location>
    </subcellularLocation>
    <subcellularLocation>
        <location evidence="10">Nucleus</location>
    </subcellularLocation>
    <text evidence="10">Shuttles between the nucleus and the cytoplasm.</text>
</comment>
<keyword evidence="4 10" id="KW-0963">Cytoplasm</keyword>
<keyword evidence="3 10" id="KW-0813">Transport</keyword>
<sequence>MEELSAAVLICLNPQIDRNVAGQALAYCQSIRQSQDGWAFVLQHLSTAMRPEVAFWCCQVLHEIVANPSRYPVQFSPEQRSALRAKLLTYFREVICPSKASNVSTTGMGKHPRFLLNKLSQVVAALIASDYPLEWGDAFQGTIMPLVSAKEITTDESVGMFLRLLRALDEDVTSIRASQLSEHHRVTSVRVKDAMRDDCVASIVKKCGELIMQPRYISAAFDIVARYVEWIDIGLLLQDAIISPMYTAITSQQECPARGAAAYALRCVILKRMNSELKINLLRTLQIDKLLQSIPAELICSISETETNPDLSIHSSQVEVASLVSTVCMTVLDVLKECLKEKNANMLDNSAREFTTNVAQFALSQALRLTNENTEDGSSQVLQCVSAYVNVFTRIAKSSNANINAGAINAISSILEIVEKRALMPVDHDPHDDGSDGNNSFSEQRKVLLKSVFRSVVRATPELCVNFVKGLLTKASETGDIRLTELSLSTLLVLTSTVPDDPNVVEVRRSVIANPPSCMLFSTDIPLSAMNREQRARNNQLELIAITYFDLVARSYRLFLTRTDTQLLSSVLPVFFDGRGLSHRSSQPIRSQAAYSLLKLARPLRTVVTTTHLDAVLNAAHAHLFPMKSDTSSQEFKNQMLIFETVGYLLGTDHKRQDTLQYLTAILKPLMEGVQSNPGSASVAYISASGHLSKGFGGDSKPLLLIINDPDQGKGSELGKRSFAGGEENPTKDVKVQRVSPLSPEMQAVWTACLETVIKASVVCFAPSRDASVADLRLKLLFFLHRMVDTVGSNVLPYLEQVLPELLKGCDSPLELRDVIILASQALTKFGESFEAVAMRIYVPIVQKVHQHSYSLDSNTLMAISEEGREAVEMHRAYTYFLHAIVGTSLIRVLLHESNQAVIQTVMNSLLASAVGESLDVRVAGSVMKMSLHMLGQMVENWTSSAANGIGSSIPTGFVEFAVEKISTASVLAGVKGTIFRYGDYDSGQSVSVLTEMTTVQRLCANHLGRPFAEFILKEPLRSIPKDLGEEYLSALYAPSTPMPLLVEGFTAIVKLLRRM</sequence>